<dbReference type="InterPro" id="IPR010730">
    <property type="entry name" value="HET"/>
</dbReference>
<dbReference type="Gene3D" id="1.20.5.340">
    <property type="match status" value="4"/>
</dbReference>
<reference evidence="3" key="2">
    <citation type="submission" date="2023-06" db="EMBL/GenBank/DDBJ databases">
        <authorList>
            <consortium name="Lawrence Berkeley National Laboratory"/>
            <person name="Haridas S."/>
            <person name="Hensen N."/>
            <person name="Bonometti L."/>
            <person name="Westerberg I."/>
            <person name="Brannstrom I.O."/>
            <person name="Guillou S."/>
            <person name="Cros-Aarteil S."/>
            <person name="Calhoun S."/>
            <person name="Kuo A."/>
            <person name="Mondo S."/>
            <person name="Pangilinan J."/>
            <person name="Riley R."/>
            <person name="Labutti K."/>
            <person name="Andreopoulos B."/>
            <person name="Lipzen A."/>
            <person name="Chen C."/>
            <person name="Yanf M."/>
            <person name="Daum C."/>
            <person name="Ng V."/>
            <person name="Clum A."/>
            <person name="Steindorff A."/>
            <person name="Ohm R."/>
            <person name="Martin F."/>
            <person name="Silar P."/>
            <person name="Natvig D."/>
            <person name="Lalanne C."/>
            <person name="Gautier V."/>
            <person name="Ament-Velasquez S.L."/>
            <person name="Kruys A."/>
            <person name="Hutchinson M.I."/>
            <person name="Powell A.J."/>
            <person name="Barry K."/>
            <person name="Miller A.N."/>
            <person name="Grigoriev I.V."/>
            <person name="Debuchy R."/>
            <person name="Gladieux P."/>
            <person name="Thoren M.H."/>
            <person name="Johannesson H."/>
        </authorList>
    </citation>
    <scope>NUCLEOTIDE SEQUENCE</scope>
    <source>
        <strain evidence="3">CBS 955.72</strain>
    </source>
</reference>
<dbReference type="Pfam" id="PF06985">
    <property type="entry name" value="HET"/>
    <property type="match status" value="1"/>
</dbReference>
<evidence type="ECO:0000313" key="3">
    <source>
        <dbReference type="EMBL" id="KAK3353751.1"/>
    </source>
</evidence>
<gene>
    <name evidence="3" type="ORF">B0T25DRAFT_591170</name>
</gene>
<dbReference type="SUPFAM" id="SSF48452">
    <property type="entry name" value="TPR-like"/>
    <property type="match status" value="1"/>
</dbReference>
<keyword evidence="4" id="KW-1185">Reference proteome</keyword>
<dbReference type="SUPFAM" id="SSF48403">
    <property type="entry name" value="Ankyrin repeat"/>
    <property type="match status" value="2"/>
</dbReference>
<dbReference type="PANTHER" id="PTHR24148:SF78">
    <property type="entry name" value="HETEROKARYON INCOMPATIBILITY DOMAIN-CONTAINING PROTEIN"/>
    <property type="match status" value="1"/>
</dbReference>
<name>A0AAJ0MEQ4_9PEZI</name>
<organism evidence="3 4">
    <name type="scientific">Lasiosphaeria hispida</name>
    <dbReference type="NCBI Taxonomy" id="260671"/>
    <lineage>
        <taxon>Eukaryota</taxon>
        <taxon>Fungi</taxon>
        <taxon>Dikarya</taxon>
        <taxon>Ascomycota</taxon>
        <taxon>Pezizomycotina</taxon>
        <taxon>Sordariomycetes</taxon>
        <taxon>Sordariomycetidae</taxon>
        <taxon>Sordariales</taxon>
        <taxon>Lasiosphaeriaceae</taxon>
        <taxon>Lasiosphaeria</taxon>
    </lineage>
</organism>
<dbReference type="Pfam" id="PF23397">
    <property type="entry name" value="DUF7104"/>
    <property type="match status" value="9"/>
</dbReference>
<dbReference type="AlphaFoldDB" id="A0AAJ0MEQ4"/>
<accession>A0AAJ0MEQ4</accession>
<reference evidence="3" key="1">
    <citation type="journal article" date="2023" name="Mol. Phylogenet. Evol.">
        <title>Genome-scale phylogeny and comparative genomics of the fungal order Sordariales.</title>
        <authorList>
            <person name="Hensen N."/>
            <person name="Bonometti L."/>
            <person name="Westerberg I."/>
            <person name="Brannstrom I.O."/>
            <person name="Guillou S."/>
            <person name="Cros-Aarteil S."/>
            <person name="Calhoun S."/>
            <person name="Haridas S."/>
            <person name="Kuo A."/>
            <person name="Mondo S."/>
            <person name="Pangilinan J."/>
            <person name="Riley R."/>
            <person name="LaButti K."/>
            <person name="Andreopoulos B."/>
            <person name="Lipzen A."/>
            <person name="Chen C."/>
            <person name="Yan M."/>
            <person name="Daum C."/>
            <person name="Ng V."/>
            <person name="Clum A."/>
            <person name="Steindorff A."/>
            <person name="Ohm R.A."/>
            <person name="Martin F."/>
            <person name="Silar P."/>
            <person name="Natvig D.O."/>
            <person name="Lalanne C."/>
            <person name="Gautier V."/>
            <person name="Ament-Velasquez S.L."/>
            <person name="Kruys A."/>
            <person name="Hutchinson M.I."/>
            <person name="Powell A.J."/>
            <person name="Barry K."/>
            <person name="Miller A.N."/>
            <person name="Grigoriev I.V."/>
            <person name="Debuchy R."/>
            <person name="Gladieux P."/>
            <person name="Hiltunen Thoren M."/>
            <person name="Johannesson H."/>
        </authorList>
    </citation>
    <scope>NUCLEOTIDE SEQUENCE</scope>
    <source>
        <strain evidence="3">CBS 955.72</strain>
    </source>
</reference>
<feature type="region of interest" description="Disordered" evidence="1">
    <location>
        <begin position="1"/>
        <end position="30"/>
    </location>
</feature>
<dbReference type="Pfam" id="PF13424">
    <property type="entry name" value="TPR_12"/>
    <property type="match status" value="1"/>
</dbReference>
<dbReference type="EMBL" id="JAUIQD010000004">
    <property type="protein sequence ID" value="KAK3353751.1"/>
    <property type="molecule type" value="Genomic_DNA"/>
</dbReference>
<dbReference type="InterPro" id="IPR011990">
    <property type="entry name" value="TPR-like_helical_dom_sf"/>
</dbReference>
<feature type="compositionally biased region" description="Polar residues" evidence="1">
    <location>
        <begin position="70"/>
        <end position="84"/>
    </location>
</feature>
<feature type="domain" description="Heterokaryon incompatibility" evidence="2">
    <location>
        <begin position="131"/>
        <end position="272"/>
    </location>
</feature>
<evidence type="ECO:0000313" key="4">
    <source>
        <dbReference type="Proteomes" id="UP001275084"/>
    </source>
</evidence>
<evidence type="ECO:0000256" key="1">
    <source>
        <dbReference type="SAM" id="MobiDB-lite"/>
    </source>
</evidence>
<dbReference type="InterPro" id="IPR036770">
    <property type="entry name" value="Ankyrin_rpt-contain_sf"/>
</dbReference>
<feature type="compositionally biased region" description="Basic and acidic residues" evidence="1">
    <location>
        <begin position="19"/>
        <end position="30"/>
    </location>
</feature>
<dbReference type="Gene3D" id="1.25.40.10">
    <property type="entry name" value="Tetratricopeptide repeat domain"/>
    <property type="match status" value="1"/>
</dbReference>
<comment type="caution">
    <text evidence="3">The sequence shown here is derived from an EMBL/GenBank/DDBJ whole genome shotgun (WGS) entry which is preliminary data.</text>
</comment>
<feature type="region of interest" description="Disordered" evidence="1">
    <location>
        <begin position="65"/>
        <end position="84"/>
    </location>
</feature>
<dbReference type="Proteomes" id="UP001275084">
    <property type="component" value="Unassembled WGS sequence"/>
</dbReference>
<dbReference type="PANTHER" id="PTHR24148">
    <property type="entry name" value="ANKYRIN REPEAT DOMAIN-CONTAINING PROTEIN 39 HOMOLOG-RELATED"/>
    <property type="match status" value="1"/>
</dbReference>
<sequence length="989" mass="109597">MSRTGDPAHPGSSEGAVPAERRASEQTKETIEDASCSFLVDSTTHQTSELVAQARTDDFLVPWDAPKRQPSVSLGNNETSSPNLENEHYYSRLQPGSIRLLRLMPDKDESAGLQCQLFDYPLESSEGTHLYEALSYVWGDPDQRYPISVDGRVLSVTANLFAALVRLRDRLLDRIVWIDAICINQDDNEEKGNQIQYMAEIYSKASRVVVWLGEAENDGERALDAICRAADEMSPETMFGESTETMFDESAKEAILALLRRPWFNRIWVLQEVAAARNVLVKCGSTEIDGYAFSAVLTSGSFKKASPDLRGMVHSVTYLVMGAAFRPKKMLKSPSRFSLRIRPIGELIEMYCTRKAAKRHDKVFALLGMSSDDPIAAGLSPDYEIPWERLLERLVRHLLGEQVSVKTWPEMEMAEIRGEGSVLGRVSRASYTDRVHQQQVIITLKDASGNLGPEKEWTLPPTVPVQVGDLVCLLSGAMNPTIIRPQKDHFSVMIIAAPCLPEQPTTNVLYEFLFVWDWEKSWGSLGDRKNNKVSMGSRMFEHPERGVGDHPDGMTRWNMALILEDGGRYKEAEEELREIIGDYESQFGEEDLRTLTARDRLAQLYNKTKQWEEAKKLAEQVIQTRIRVQGTDHPDTAGSRTTLALTYRGRGGLERTELGVIISILERREGNLRMAENETVNIAGSFHAEMMKFLLGQRGAEVKITEGVVTAAAGNGSSGKEIMRLLLEQRGAEVKITEGVVTAVAGNQWSGKGIMKLLLEQRGAEVKITEGVVTAAAGNRWSGKEIMKLLLEQRGAEVKITEGVVIAAVGNGREEIMRLLLEQRGAEVKITEGVVTAAAGNEDSGKAVVRLLLEQRGAEVKITEGVVTAAAGNRWSGKEIMKLLLEQRGAEVKITEGVVIAAVGNGREEIMRLLLEQRGAEVKITEGAEVKITEGIVIAVAGNRREEIIRLLLEQRGAEVKIIEAKGPRSRSQRVWSQQQQGICGVARK</sequence>
<dbReference type="InterPro" id="IPR052895">
    <property type="entry name" value="HetReg/Transcr_Mod"/>
</dbReference>
<dbReference type="InterPro" id="IPR055530">
    <property type="entry name" value="DUF7104"/>
</dbReference>
<protein>
    <submittedName>
        <fullName evidence="3">Heterokaryon incompatibility protein-domain-containing protein</fullName>
    </submittedName>
</protein>
<proteinExistence type="predicted"/>
<evidence type="ECO:0000259" key="2">
    <source>
        <dbReference type="Pfam" id="PF06985"/>
    </source>
</evidence>